<evidence type="ECO:0000313" key="4">
    <source>
        <dbReference type="Proteomes" id="UP000192783"/>
    </source>
</evidence>
<reference evidence="3 4" key="1">
    <citation type="submission" date="2017-04" db="EMBL/GenBank/DDBJ databases">
        <authorList>
            <person name="Afonso C.L."/>
            <person name="Miller P.J."/>
            <person name="Scott M.A."/>
            <person name="Spackman E."/>
            <person name="Goraichik I."/>
            <person name="Dimitrov K.M."/>
            <person name="Suarez D.L."/>
            <person name="Swayne D.E."/>
        </authorList>
    </citation>
    <scope>NUCLEOTIDE SEQUENCE [LARGE SCALE GENOMIC DNA]</scope>
    <source>
        <strain evidence="3 4">DSM 13146</strain>
    </source>
</reference>
<dbReference type="Proteomes" id="UP000192783">
    <property type="component" value="Unassembled WGS sequence"/>
</dbReference>
<keyword evidence="4" id="KW-1185">Reference proteome</keyword>
<dbReference type="Gene3D" id="3.40.50.11600">
    <property type="match status" value="1"/>
</dbReference>
<evidence type="ECO:0000256" key="1">
    <source>
        <dbReference type="SAM" id="Phobius"/>
    </source>
</evidence>
<feature type="transmembrane region" description="Helical" evidence="1">
    <location>
        <begin position="322"/>
        <end position="341"/>
    </location>
</feature>
<feature type="transmembrane region" description="Helical" evidence="1">
    <location>
        <begin position="257"/>
        <end position="275"/>
    </location>
</feature>
<dbReference type="EMBL" id="FWXF01000001">
    <property type="protein sequence ID" value="SMC16467.1"/>
    <property type="molecule type" value="Genomic_DNA"/>
</dbReference>
<gene>
    <name evidence="3" type="ORF">SAMN02746041_00080</name>
</gene>
<feature type="transmembrane region" description="Helical" evidence="1">
    <location>
        <begin position="186"/>
        <end position="213"/>
    </location>
</feature>
<dbReference type="InterPro" id="IPR016041">
    <property type="entry name" value="Ac-CoA_synth_d_su_TIM-brl"/>
</dbReference>
<protein>
    <submittedName>
        <fullName evidence="3">Acetyl-CoA decarbonylase/synthase complex subunit gamma</fullName>
    </submittedName>
</protein>
<keyword evidence="1" id="KW-1133">Transmembrane helix</keyword>
<organism evidence="3 4">
    <name type="scientific">Desulfacinum hydrothermale DSM 13146</name>
    <dbReference type="NCBI Taxonomy" id="1121390"/>
    <lineage>
        <taxon>Bacteria</taxon>
        <taxon>Pseudomonadati</taxon>
        <taxon>Thermodesulfobacteriota</taxon>
        <taxon>Syntrophobacteria</taxon>
        <taxon>Syntrophobacterales</taxon>
        <taxon>Syntrophobacteraceae</taxon>
        <taxon>Desulfacinum</taxon>
    </lineage>
</organism>
<keyword evidence="1" id="KW-0812">Transmembrane</keyword>
<evidence type="ECO:0000259" key="2">
    <source>
        <dbReference type="Pfam" id="PF03599"/>
    </source>
</evidence>
<accession>A0A1W1WXX7</accession>
<dbReference type="STRING" id="1121390.SAMN02746041_00080"/>
<dbReference type="AlphaFoldDB" id="A0A1W1WXX7"/>
<dbReference type="NCBIfam" id="NF040863">
    <property type="entry name" value="HgcA_corrinoid"/>
    <property type="match status" value="1"/>
</dbReference>
<proteinExistence type="predicted"/>
<feature type="transmembrane region" description="Helical" evidence="1">
    <location>
        <begin position="219"/>
        <end position="245"/>
    </location>
</feature>
<name>A0A1W1WXX7_9BACT</name>
<evidence type="ECO:0000313" key="3">
    <source>
        <dbReference type="EMBL" id="SMC16467.1"/>
    </source>
</evidence>
<sequence length="345" mass="36713">MDQPFVIGRVETAAGTIPQVSSQLTGRDRWGTVKARWGVGRMHYTVDPGLYALGEPGSEAPVLVSANYKLSFDHLRSALKDRCAWILVLDTKGINVWCAAGKGTFGTDELVFRVQASGLDRVVNHRLLILPQLSAPGVAAHKVRSRCGFKAVFGPVEARDLPAFLDAGMQATPTMRRKRFGLYDRMVLIPVELVHAFKWLALAAVIFFALAGALGTGSFAAAAAVFGLGPVTAMTTGVFAGAVLTPLLLPWLPGRAFAAKGIWAGLLATALLWPLGPGRASGVLDAVSWILGTVSVAAYLGMNFTGASTYTSLSGVKKEMRWAVPLEIAGFAAFVGLWLTARWTS</sequence>
<feature type="transmembrane region" description="Helical" evidence="1">
    <location>
        <begin position="287"/>
        <end position="310"/>
    </location>
</feature>
<dbReference type="Pfam" id="PF03599">
    <property type="entry name" value="CdhD"/>
    <property type="match status" value="1"/>
</dbReference>
<keyword evidence="1" id="KW-0472">Membrane</keyword>
<feature type="domain" description="CO dehydrogenase/acetyl-CoA synthase delta subunit TIM barrel" evidence="2">
    <location>
        <begin position="44"/>
        <end position="163"/>
    </location>
</feature>